<feature type="region of interest" description="Disordered" evidence="1">
    <location>
        <begin position="1"/>
        <end position="31"/>
    </location>
</feature>
<evidence type="ECO:0000313" key="4">
    <source>
        <dbReference type="Proteomes" id="UP000193409"/>
    </source>
</evidence>
<dbReference type="OrthoDB" id="7876785at2"/>
<dbReference type="EMBL" id="FWFQ01000022">
    <property type="protein sequence ID" value="SLN55314.1"/>
    <property type="molecule type" value="Genomic_DNA"/>
</dbReference>
<sequence length="90" mass="9764">MTYQPVDDTTPNKNEAASKPPTEPEESKSHTRRNWLPLAIALVIGAGILGWEYREALYPLLGSPLLFLLVCVGMHFLMHRGHGGHGGGGS</sequence>
<feature type="transmembrane region" description="Helical" evidence="2">
    <location>
        <begin position="35"/>
        <end position="51"/>
    </location>
</feature>
<name>A0A1Y5T6W4_9RHOB</name>
<dbReference type="RefSeq" id="WP_085869417.1">
    <property type="nucleotide sequence ID" value="NZ_FWFQ01000022.1"/>
</dbReference>
<keyword evidence="2" id="KW-0812">Transmembrane</keyword>
<evidence type="ECO:0000256" key="1">
    <source>
        <dbReference type="SAM" id="MobiDB-lite"/>
    </source>
</evidence>
<proteinExistence type="predicted"/>
<evidence type="ECO:0000256" key="2">
    <source>
        <dbReference type="SAM" id="Phobius"/>
    </source>
</evidence>
<dbReference type="AlphaFoldDB" id="A0A1Y5T6W4"/>
<feature type="transmembrane region" description="Helical" evidence="2">
    <location>
        <begin position="57"/>
        <end position="77"/>
    </location>
</feature>
<dbReference type="InterPro" id="IPR021682">
    <property type="entry name" value="DUF2933"/>
</dbReference>
<dbReference type="Proteomes" id="UP000193409">
    <property type="component" value="Unassembled WGS sequence"/>
</dbReference>
<keyword evidence="4" id="KW-1185">Reference proteome</keyword>
<evidence type="ECO:0000313" key="3">
    <source>
        <dbReference type="EMBL" id="SLN55314.1"/>
    </source>
</evidence>
<feature type="compositionally biased region" description="Polar residues" evidence="1">
    <location>
        <begin position="1"/>
        <end position="15"/>
    </location>
</feature>
<organism evidence="3 4">
    <name type="scientific">Pseudoruegeria aquimaris</name>
    <dbReference type="NCBI Taxonomy" id="393663"/>
    <lineage>
        <taxon>Bacteria</taxon>
        <taxon>Pseudomonadati</taxon>
        <taxon>Pseudomonadota</taxon>
        <taxon>Alphaproteobacteria</taxon>
        <taxon>Rhodobacterales</taxon>
        <taxon>Roseobacteraceae</taxon>
        <taxon>Pseudoruegeria</taxon>
    </lineage>
</organism>
<gene>
    <name evidence="3" type="ORF">PSA7680_02889</name>
</gene>
<protein>
    <recommendedName>
        <fullName evidence="5">DUF2933 domain-containing protein</fullName>
    </recommendedName>
</protein>
<evidence type="ECO:0008006" key="5">
    <source>
        <dbReference type="Google" id="ProtNLM"/>
    </source>
</evidence>
<keyword evidence="2" id="KW-1133">Transmembrane helix</keyword>
<accession>A0A1Y5T6W4</accession>
<reference evidence="3 4" key="1">
    <citation type="submission" date="2017-03" db="EMBL/GenBank/DDBJ databases">
        <authorList>
            <person name="Afonso C.L."/>
            <person name="Miller P.J."/>
            <person name="Scott M.A."/>
            <person name="Spackman E."/>
            <person name="Goraichik I."/>
            <person name="Dimitrov K.M."/>
            <person name="Suarez D.L."/>
            <person name="Swayne D.E."/>
        </authorList>
    </citation>
    <scope>NUCLEOTIDE SEQUENCE [LARGE SCALE GENOMIC DNA]</scope>
    <source>
        <strain evidence="3 4">CECT 7680</strain>
    </source>
</reference>
<dbReference type="Pfam" id="PF11666">
    <property type="entry name" value="DUF2933"/>
    <property type="match status" value="1"/>
</dbReference>
<keyword evidence="2" id="KW-0472">Membrane</keyword>